<dbReference type="Gene3D" id="3.40.50.2300">
    <property type="match status" value="2"/>
</dbReference>
<keyword evidence="8" id="KW-1185">Reference proteome</keyword>
<keyword evidence="3 5" id="KW-0732">Signal</keyword>
<keyword evidence="4" id="KW-0029">Amino-acid transport</keyword>
<dbReference type="PANTHER" id="PTHR47151:SF2">
    <property type="entry name" value="AMINO ACID BINDING PROTEIN"/>
    <property type="match status" value="1"/>
</dbReference>
<evidence type="ECO:0000256" key="3">
    <source>
        <dbReference type="ARBA" id="ARBA00022729"/>
    </source>
</evidence>
<proteinExistence type="inferred from homology"/>
<dbReference type="PRINTS" id="PR00337">
    <property type="entry name" value="LEUILEVALBP"/>
</dbReference>
<dbReference type="EMBL" id="JBJHQH010000025">
    <property type="protein sequence ID" value="MFK9094598.1"/>
    <property type="molecule type" value="Genomic_DNA"/>
</dbReference>
<protein>
    <submittedName>
        <fullName evidence="7">Branched-chain amino acid ABC transporter substrate-binding protein</fullName>
    </submittedName>
</protein>
<dbReference type="InterPro" id="IPR028082">
    <property type="entry name" value="Peripla_BP_I"/>
</dbReference>
<feature type="signal peptide" evidence="5">
    <location>
        <begin position="1"/>
        <end position="23"/>
    </location>
</feature>
<dbReference type="InterPro" id="IPR000709">
    <property type="entry name" value="Leu_Ile_Val-bd"/>
</dbReference>
<name>A0ABW8RMM3_9BACI</name>
<evidence type="ECO:0000256" key="4">
    <source>
        <dbReference type="ARBA" id="ARBA00022970"/>
    </source>
</evidence>
<comment type="similarity">
    <text evidence="1">Belongs to the leucine-binding protein family.</text>
</comment>
<gene>
    <name evidence="7" type="ORF">ACJEBI_24390</name>
</gene>
<feature type="domain" description="Leucine-binding protein" evidence="6">
    <location>
        <begin position="46"/>
        <end position="384"/>
    </location>
</feature>
<accession>A0ABW8RMM3</accession>
<keyword evidence="2" id="KW-0813">Transport</keyword>
<comment type="caution">
    <text evidence="7">The sequence shown here is derived from an EMBL/GenBank/DDBJ whole genome shotgun (WGS) entry which is preliminary data.</text>
</comment>
<feature type="chain" id="PRO_5046717073" evidence="5">
    <location>
        <begin position="24"/>
        <end position="393"/>
    </location>
</feature>
<evidence type="ECO:0000313" key="7">
    <source>
        <dbReference type="EMBL" id="MFK9094598.1"/>
    </source>
</evidence>
<sequence length="393" mass="42340">MGKNYKFSLFVVVMLMLSLFLSACNAKTEGESSSGGDSKGGDSDVIKIGVMAPTTGASAAEGKDMVNGAELAEKHINDAGGIDGKKIKLVIQDDACDPQQAVTAANKLIQEKVSMVVGTYCSSAALPASGTFNKAGMPVILVGANSPQLPQQGYKNLFLINSMVFDQGKEVAEYFKKKDIKKIALVHDNSDYARDLADITKELHEKNGGKVVAFEAINPEEKDFGALATKLKTLNPDATYFTGFYNSGGLLVKQFKQKGVSGLFVAGDGNPAEPFMDIAGKENAEGVIFSQTVTLQYVDTPEAKAFLEEYKSTYKSNPLTFGHLQYDGIRLAADVIKRAKSATDHKAIIQAIKDTKDFQAFGETYSFKKDGTKENGKYILIKIKDGSIVLEDK</sequence>
<reference evidence="7 8" key="1">
    <citation type="submission" date="2024-11" db="EMBL/GenBank/DDBJ databases">
        <authorList>
            <person name="Lucas J.A."/>
        </authorList>
    </citation>
    <scope>NUCLEOTIDE SEQUENCE [LARGE SCALE GENOMIC DNA]</scope>
    <source>
        <strain evidence="7 8">Z 5.4</strain>
    </source>
</reference>
<evidence type="ECO:0000313" key="8">
    <source>
        <dbReference type="Proteomes" id="UP001623041"/>
    </source>
</evidence>
<evidence type="ECO:0000256" key="1">
    <source>
        <dbReference type="ARBA" id="ARBA00010062"/>
    </source>
</evidence>
<dbReference type="SUPFAM" id="SSF53822">
    <property type="entry name" value="Periplasmic binding protein-like I"/>
    <property type="match status" value="1"/>
</dbReference>
<organism evidence="7 8">
    <name type="scientific">Bacillus salipaludis</name>
    <dbReference type="NCBI Taxonomy" id="2547811"/>
    <lineage>
        <taxon>Bacteria</taxon>
        <taxon>Bacillati</taxon>
        <taxon>Bacillota</taxon>
        <taxon>Bacilli</taxon>
        <taxon>Bacillales</taxon>
        <taxon>Bacillaceae</taxon>
        <taxon>Bacillus</taxon>
    </lineage>
</organism>
<evidence type="ECO:0000256" key="2">
    <source>
        <dbReference type="ARBA" id="ARBA00022448"/>
    </source>
</evidence>
<evidence type="ECO:0000259" key="6">
    <source>
        <dbReference type="Pfam" id="PF13458"/>
    </source>
</evidence>
<dbReference type="PANTHER" id="PTHR47151">
    <property type="entry name" value="LEU/ILE/VAL-BINDING ABC TRANSPORTER SUBUNIT"/>
    <property type="match status" value="1"/>
</dbReference>
<dbReference type="InterPro" id="IPR028081">
    <property type="entry name" value="Leu-bd"/>
</dbReference>
<dbReference type="RefSeq" id="WP_406583063.1">
    <property type="nucleotide sequence ID" value="NZ_JBJHQH010000025.1"/>
</dbReference>
<dbReference type="PROSITE" id="PS51257">
    <property type="entry name" value="PROKAR_LIPOPROTEIN"/>
    <property type="match status" value="1"/>
</dbReference>
<dbReference type="Pfam" id="PF13458">
    <property type="entry name" value="Peripla_BP_6"/>
    <property type="match status" value="1"/>
</dbReference>
<evidence type="ECO:0000256" key="5">
    <source>
        <dbReference type="SAM" id="SignalP"/>
    </source>
</evidence>
<dbReference type="Proteomes" id="UP001623041">
    <property type="component" value="Unassembled WGS sequence"/>
</dbReference>
<dbReference type="CDD" id="cd06342">
    <property type="entry name" value="PBP1_ABC_LIVBP-like"/>
    <property type="match status" value="1"/>
</dbReference>